<evidence type="ECO:0000256" key="1">
    <source>
        <dbReference type="SAM" id="MobiDB-lite"/>
    </source>
</evidence>
<dbReference type="RefSeq" id="WP_218595800.1">
    <property type="nucleotide sequence ID" value="NZ_JADQDF010000001.1"/>
</dbReference>
<sequence>MSEDTTPGSGTGPDVDLLADLDAGLLDPVRATSVRDAARAHPSSAAVLHALTTVRADLAALRPPPLPPELARTWTAPPAPRTAAPRRRLPAAAPRRRLPAAAPGWRLPAAAAAVVVALVAGAVAPGAGGPADVTRVGLAAVARSTVGLTDLGALADPTRRAACLDAAGHPGGEVLGGRRVRLDGVDGVLLVLPTGQLGRLRVLVVAPSCQVLSDTVVG</sequence>
<feature type="region of interest" description="Disordered" evidence="1">
    <location>
        <begin position="69"/>
        <end position="94"/>
    </location>
</feature>
<evidence type="ECO:0000313" key="3">
    <source>
        <dbReference type="Proteomes" id="UP000694300"/>
    </source>
</evidence>
<comment type="caution">
    <text evidence="2">The sequence shown here is derived from an EMBL/GenBank/DDBJ whole genome shotgun (WGS) entry which is preliminary data.</text>
</comment>
<keyword evidence="3" id="KW-1185">Reference proteome</keyword>
<name>A0ABS6U9K5_9PSEU</name>
<evidence type="ECO:0000313" key="2">
    <source>
        <dbReference type="EMBL" id="MBW0128919.1"/>
    </source>
</evidence>
<dbReference type="Proteomes" id="UP000694300">
    <property type="component" value="Unassembled WGS sequence"/>
</dbReference>
<proteinExistence type="predicted"/>
<organism evidence="2 3">
    <name type="scientific">Pseudonocardia oceani</name>
    <dbReference type="NCBI Taxonomy" id="2792013"/>
    <lineage>
        <taxon>Bacteria</taxon>
        <taxon>Bacillati</taxon>
        <taxon>Actinomycetota</taxon>
        <taxon>Actinomycetes</taxon>
        <taxon>Pseudonocardiales</taxon>
        <taxon>Pseudonocardiaceae</taxon>
        <taxon>Pseudonocardia</taxon>
    </lineage>
</organism>
<gene>
    <name evidence="2" type="ORF">I4I82_14705</name>
</gene>
<protein>
    <recommendedName>
        <fullName evidence="4">Anti-sigma-M factor RsmA</fullName>
    </recommendedName>
</protein>
<feature type="compositionally biased region" description="Basic residues" evidence="1">
    <location>
        <begin position="84"/>
        <end position="94"/>
    </location>
</feature>
<accession>A0ABS6U9K5</accession>
<reference evidence="2 3" key="1">
    <citation type="submission" date="2020-11" db="EMBL/GenBank/DDBJ databases">
        <title>Pseudonocardia abyssalis sp. nov. and Pseudonocardia oceani sp. nov., description and phylogenomic analysis of two novel actinomycetes isolated from the deep Southern Ocean.</title>
        <authorList>
            <person name="Parra J."/>
        </authorList>
    </citation>
    <scope>NUCLEOTIDE SEQUENCE [LARGE SCALE GENOMIC DNA]</scope>
    <source>
        <strain evidence="3">KRD185</strain>
    </source>
</reference>
<dbReference type="EMBL" id="JADQDF010000001">
    <property type="protein sequence ID" value="MBW0128919.1"/>
    <property type="molecule type" value="Genomic_DNA"/>
</dbReference>
<evidence type="ECO:0008006" key="4">
    <source>
        <dbReference type="Google" id="ProtNLM"/>
    </source>
</evidence>